<protein>
    <submittedName>
        <fullName evidence="1">Uncharacterized protein</fullName>
    </submittedName>
</protein>
<gene>
    <name evidence="1" type="ORF">E2C01_068580</name>
</gene>
<dbReference type="EMBL" id="VSRR010038496">
    <property type="protein sequence ID" value="MPC74227.1"/>
    <property type="molecule type" value="Genomic_DNA"/>
</dbReference>
<keyword evidence="2" id="KW-1185">Reference proteome</keyword>
<evidence type="ECO:0000313" key="1">
    <source>
        <dbReference type="EMBL" id="MPC74227.1"/>
    </source>
</evidence>
<reference evidence="1 2" key="1">
    <citation type="submission" date="2019-05" db="EMBL/GenBank/DDBJ databases">
        <title>Another draft genome of Portunus trituberculatus and its Hox gene families provides insights of decapod evolution.</title>
        <authorList>
            <person name="Jeong J.-H."/>
            <person name="Song I."/>
            <person name="Kim S."/>
            <person name="Choi T."/>
            <person name="Kim D."/>
            <person name="Ryu S."/>
            <person name="Kim W."/>
        </authorList>
    </citation>
    <scope>NUCLEOTIDE SEQUENCE [LARGE SCALE GENOMIC DNA]</scope>
    <source>
        <tissue evidence="1">Muscle</tissue>
    </source>
</reference>
<dbReference type="AlphaFoldDB" id="A0A5B7HY89"/>
<dbReference type="Proteomes" id="UP000324222">
    <property type="component" value="Unassembled WGS sequence"/>
</dbReference>
<accession>A0A5B7HY89</accession>
<proteinExistence type="predicted"/>
<evidence type="ECO:0000313" key="2">
    <source>
        <dbReference type="Proteomes" id="UP000324222"/>
    </source>
</evidence>
<organism evidence="1 2">
    <name type="scientific">Portunus trituberculatus</name>
    <name type="common">Swimming crab</name>
    <name type="synonym">Neptunus trituberculatus</name>
    <dbReference type="NCBI Taxonomy" id="210409"/>
    <lineage>
        <taxon>Eukaryota</taxon>
        <taxon>Metazoa</taxon>
        <taxon>Ecdysozoa</taxon>
        <taxon>Arthropoda</taxon>
        <taxon>Crustacea</taxon>
        <taxon>Multicrustacea</taxon>
        <taxon>Malacostraca</taxon>
        <taxon>Eumalacostraca</taxon>
        <taxon>Eucarida</taxon>
        <taxon>Decapoda</taxon>
        <taxon>Pleocyemata</taxon>
        <taxon>Brachyura</taxon>
        <taxon>Eubrachyura</taxon>
        <taxon>Portunoidea</taxon>
        <taxon>Portunidae</taxon>
        <taxon>Portuninae</taxon>
        <taxon>Portunus</taxon>
    </lineage>
</organism>
<comment type="caution">
    <text evidence="1">The sequence shown here is derived from an EMBL/GenBank/DDBJ whole genome shotgun (WGS) entry which is preliminary data.</text>
</comment>
<name>A0A5B7HY89_PORTR</name>
<sequence>MTVRPQCRSDKLTRQRDARGCRGCRHSHRRRWLHSSWGLQSVARWRGGVGHWLFRETGLTSALNLSGEAAPPDKALLERPHHGCLTLKPSKSLFELDSTNHPRFVRHRCCLRRQSHKTAAASCLAA</sequence>